<evidence type="ECO:0000313" key="6">
    <source>
        <dbReference type="EMBL" id="CAB4174178.1"/>
    </source>
</evidence>
<evidence type="ECO:0000256" key="2">
    <source>
        <dbReference type="ARBA" id="ARBA00022612"/>
    </source>
</evidence>
<evidence type="ECO:0000313" key="11">
    <source>
        <dbReference type="EMBL" id="CAB4217816.1"/>
    </source>
</evidence>
<dbReference type="EMBL" id="LR797455">
    <property type="protein sequence ID" value="CAB4217816.1"/>
    <property type="molecule type" value="Genomic_DNA"/>
</dbReference>
<keyword evidence="2" id="KW-1188">Viral release from host cell</keyword>
<dbReference type="Pfam" id="PF10145">
    <property type="entry name" value="PhageMin_Tail"/>
    <property type="match status" value="1"/>
</dbReference>
<gene>
    <name evidence="7" type="ORF">UFOVP1032_95</name>
    <name evidence="8" type="ORF">UFOVP1125_11</name>
    <name evidence="9" type="ORF">UFOVP1173_109</name>
    <name evidence="10" type="ORF">UFOVP1241_27</name>
    <name evidence="11" type="ORF">UFOVP1491_95</name>
    <name evidence="12" type="ORF">UFOVP1579_95</name>
    <name evidence="4" type="ORF">UFOVP485_26</name>
    <name evidence="5" type="ORF">UFOVP575_130</name>
    <name evidence="6" type="ORF">UFOVP963_30</name>
</gene>
<evidence type="ECO:0000313" key="8">
    <source>
        <dbReference type="EMBL" id="CAB4185276.1"/>
    </source>
</evidence>
<dbReference type="EMBL" id="LR797131">
    <property type="protein sequence ID" value="CAB4189000.1"/>
    <property type="molecule type" value="Genomic_DNA"/>
</dbReference>
<evidence type="ECO:0000313" key="5">
    <source>
        <dbReference type="EMBL" id="CAB4151073.1"/>
    </source>
</evidence>
<reference evidence="8" key="1">
    <citation type="submission" date="2020-05" db="EMBL/GenBank/DDBJ databases">
        <authorList>
            <person name="Chiriac C."/>
            <person name="Salcher M."/>
            <person name="Ghai R."/>
            <person name="Kavagutti S V."/>
        </authorList>
    </citation>
    <scope>NUCLEOTIDE SEQUENCE</scope>
</reference>
<keyword evidence="1" id="KW-1245">Viral tail assembly</keyword>
<name>A0A6J5QRY1_9CAUD</name>
<evidence type="ECO:0000259" key="3">
    <source>
        <dbReference type="Pfam" id="PF10145"/>
    </source>
</evidence>
<dbReference type="GO" id="GO:0098003">
    <property type="term" value="P:viral tail assembly"/>
    <property type="evidence" value="ECO:0007669"/>
    <property type="project" value="UniProtKB-KW"/>
</dbReference>
<dbReference type="PANTHER" id="PTHR37813:SF1">
    <property type="entry name" value="FELS-2 PROPHAGE PROTEIN"/>
    <property type="match status" value="1"/>
</dbReference>
<evidence type="ECO:0000256" key="1">
    <source>
        <dbReference type="ARBA" id="ARBA00022465"/>
    </source>
</evidence>
<dbReference type="EMBL" id="LR797080">
    <property type="protein sequence ID" value="CAB4185276.1"/>
    <property type="molecule type" value="Genomic_DNA"/>
</dbReference>
<dbReference type="EMBL" id="LR798431">
    <property type="protein sequence ID" value="CAB5231495.1"/>
    <property type="molecule type" value="Genomic_DNA"/>
</dbReference>
<dbReference type="EMBL" id="LR797188">
    <property type="protein sequence ID" value="CAB4192433.1"/>
    <property type="molecule type" value="Genomic_DNA"/>
</dbReference>
<evidence type="ECO:0000313" key="9">
    <source>
        <dbReference type="EMBL" id="CAB4189000.1"/>
    </source>
</evidence>
<dbReference type="EMBL" id="LR796983">
    <property type="protein sequence ID" value="CAB4179782.1"/>
    <property type="molecule type" value="Genomic_DNA"/>
</dbReference>
<protein>
    <submittedName>
        <fullName evidence="8">Phage tail tape measure protein</fullName>
    </submittedName>
</protein>
<feature type="domain" description="Phage tail tape measure protein" evidence="3">
    <location>
        <begin position="242"/>
        <end position="437"/>
    </location>
</feature>
<dbReference type="EMBL" id="LR796915">
    <property type="protein sequence ID" value="CAB4174178.1"/>
    <property type="molecule type" value="Genomic_DNA"/>
</dbReference>
<accession>A0A6J5QRY1</accession>
<sequence>MQSINLSIVTTSNFGPLLAEISSLEAKLKSLNTLTAKTGSGFTSAQAVKELKNLKAAYHETMMASKGFQATEFTATTSAQLLTKRLATNTLSMKDYSAALKSVTLESNLFNLAGQRQVAVQNSNLMVTGKTATAYTALSVDMTNATIKSQVYTQAILAQKAALTSLATNIVNAGKNMQWAGRQLTAGLSMPAAMAGAGAAVMFNTIDKNLTRLAKVYGVGLMEPTVQELANVRKEVLALGTDLSKVLGISTNEVTDIAAQFAAAGLTGTQLISATKQASRMVVLGETDKQQAINATISLQTSYKLNTEQLTESVNFFNAAQAATSTSMGDLIEAIPRTGPIVRGLGGTYKDMVALLVAMKEGGVPAAEGANAIKNSMGRLINPTKAAQEQLRGFGIDIKGIVTKNAGDLIGMVTELQVSLDKLPNLQRQQAIAELFGKFQFARMAALMDNFNKSGTQSAKIVEMMGMSAGSLATIADNQTKKIQKSASGQFKIAVESIKNSLLPFGEEMLKIATKIIRAIESIVKRIEDLPGPIKNILKIGSAIALIAGPVLMIGGLFKNLFGNLFAKLFIPIFSMVRALQAGVNPLTILRSKFREFHVEETLAEKASERFASSMTKVADANQVMISGIQKQIAMIDQLVLSLESAVVAETALSGASLVGTGRPITPTQSVAMQNTLYNPVISSSAGTSGVSGSTFSHLIPKKDMTAFGKELGLSEKDAALLHRNARTSGLYVGKGGNAAQYQADMGERMPNTIVPDNTSVKEMRGQLEKATTPTLVEAGKTYTKMTDQEVRSLFMTQQQYVKYASVVIANQTVIAKAYETSAQKGQAVARSIRLAWETGGPEAAQLAAQKAAQELGLSFDKIVKQSATAISSAINKAGPGLAAKVAAETALSLENVQIQRMKNLNASQTSIRGSASVGAAYAQGLVVQSSTISQLTALEKKIISILIQRGATEEEAIVTTKSLTTQQKGLIKSEANLTTLINEDGTITLQVINAKKAVVRSIILEGDSAARLAAANTQLATAEITAAERMAGAGGIAGAGAGASRAQKIGTGAMAGSMALMMGGSAVGGTAGNVMATGGQSLMMGGMAASMLPASMMAGPIGPAIIGLAVALPLVIKGIKALQESAERFGKSMINAMTTSTLEAETFGIKVNDIGNFSFPKITKEAQVSANAVDSIVQKIKQLDGADPLAQMVESMKELSNSEVMSVIKQKYLTLRVQGVDAKAAQDFVIATLRAAGKEMAVGSGFNDYAATAQNQSTPQMFNDLYSNANFKPTKPIFAAENTEARASLLDASEEDIKKAGELAQTLFDIGQSFNEQGKASEFAKIIKDITSNLKEGSDESYGFSLSVEELYKKLDVSKDVWERFTANNVSAADSLMLVQLKAMGVKVDLDKLSKEPWRIKVLLQYGQEVMAAQDVATAQQALFDNAKLKTLPKDNSFQETPDQKAAKKAINAQVKAQELVVKAQELVVSNLEKEQKLRNNIADAQKRELDYAKSKADIQGQIQEALASGNVGKAVSLQNDLNAATANYNKELQTASDQRKIDVEKDKVDVQKNKLDAIKSKLDLLTNSAATTSTAAGKSAMKSYETVQKEILEGISKTIKVSSADVAKWTKTLNPYVSDAAGLVKGLVLTYEQSVPKKLSDSVVSSMSNIIDANNRGALSAAIFNEIQNGKNGSTASAVKAAIDALMPNLKAQITNKGKTVTVLSPTPVPGNQGRKSIDIQDIIQTYNYLTPDQESKLRNGNASGGHITGPGNGTSDSIPAYLSNGEYVIRASAVKQYGKGLFDNLNTQKFSGGGYIDGLAKFHSGGKVGYRYGGEVMAMLQGGEVVIPKEIVRHYENGGPVSNSNSSQYNINVSVNGSNASADEIAKTVMRTIQNQQNMISGPRYV</sequence>
<evidence type="ECO:0000313" key="12">
    <source>
        <dbReference type="EMBL" id="CAB5231495.1"/>
    </source>
</evidence>
<dbReference type="InterPro" id="IPR010090">
    <property type="entry name" value="Phage_tape_meas"/>
</dbReference>
<evidence type="ECO:0000313" key="7">
    <source>
        <dbReference type="EMBL" id="CAB4179782.1"/>
    </source>
</evidence>
<dbReference type="PANTHER" id="PTHR37813">
    <property type="entry name" value="FELS-2 PROPHAGE PROTEIN"/>
    <property type="match status" value="1"/>
</dbReference>
<evidence type="ECO:0000313" key="10">
    <source>
        <dbReference type="EMBL" id="CAB4192433.1"/>
    </source>
</evidence>
<organism evidence="8">
    <name type="scientific">uncultured Caudovirales phage</name>
    <dbReference type="NCBI Taxonomy" id="2100421"/>
    <lineage>
        <taxon>Viruses</taxon>
        <taxon>Duplodnaviria</taxon>
        <taxon>Heunggongvirae</taxon>
        <taxon>Uroviricota</taxon>
        <taxon>Caudoviricetes</taxon>
        <taxon>Peduoviridae</taxon>
        <taxon>Maltschvirus</taxon>
        <taxon>Maltschvirus maltsch</taxon>
    </lineage>
</organism>
<dbReference type="NCBIfam" id="TIGR01760">
    <property type="entry name" value="tape_meas_TP901"/>
    <property type="match status" value="1"/>
</dbReference>
<proteinExistence type="predicted"/>
<dbReference type="EMBL" id="LR796551">
    <property type="protein sequence ID" value="CAB4151073.1"/>
    <property type="molecule type" value="Genomic_DNA"/>
</dbReference>
<dbReference type="EMBL" id="LR796457">
    <property type="protein sequence ID" value="CAB4145674.1"/>
    <property type="molecule type" value="Genomic_DNA"/>
</dbReference>
<evidence type="ECO:0000313" key="4">
    <source>
        <dbReference type="EMBL" id="CAB4145674.1"/>
    </source>
</evidence>